<evidence type="ECO:0000313" key="1">
    <source>
        <dbReference type="EMBL" id="MFG6463285.1"/>
    </source>
</evidence>
<proteinExistence type="predicted"/>
<sequence>MKPMATDPSEFIVFYSWQSDLPDATNRQAIRSGLRVASNKLESEHPAMRVIVDEATRGTPGSPNIPATIMEKIRSCDVFVCDITTINSNAAPEFRRVPNPNVAFELGYAVATVGWSRILMIFNDAVASVKDAPFDIDRHRILPYKIDASDPKNKSNHAQLAASLSTAIESIAEHRPSKPASGVSQSPEQIRRTRDIANLKWLLSNVHFPTLDQMIEDLPELMHSRVLHFWEGFNAVVKNSLFHLYDADLLTTVKAMHKFWGICVSNGEQYHMATNPNIYVFKNPGDAPLTQRQERVWKTINNARSSLLESQTSLLKAIRERYLEIDLDETNAAAWQEYKDMQRDIEQQFERGEA</sequence>
<accession>A0ABW7GMW4</accession>
<gene>
    <name evidence="1" type="ORF">ACG04Q_17060</name>
</gene>
<name>A0ABW7GMW4_9BURK</name>
<evidence type="ECO:0008006" key="3">
    <source>
        <dbReference type="Google" id="ProtNLM"/>
    </source>
</evidence>
<protein>
    <recommendedName>
        <fullName evidence="3">CD-NTase-associated protein 12/Pycsar effector protein TIR domain-containing protein</fullName>
    </recommendedName>
</protein>
<comment type="caution">
    <text evidence="1">The sequence shown here is derived from an EMBL/GenBank/DDBJ whole genome shotgun (WGS) entry which is preliminary data.</text>
</comment>
<reference evidence="1 2" key="1">
    <citation type="submission" date="2024-08" db="EMBL/GenBank/DDBJ databases">
        <authorList>
            <person name="Lu H."/>
        </authorList>
    </citation>
    <scope>NUCLEOTIDE SEQUENCE [LARGE SCALE GENOMIC DNA]</scope>
    <source>
        <strain evidence="1 2">DXS20W</strain>
    </source>
</reference>
<organism evidence="1 2">
    <name type="scientific">Pelomonas lactea</name>
    <dbReference type="NCBI Taxonomy" id="3299030"/>
    <lineage>
        <taxon>Bacteria</taxon>
        <taxon>Pseudomonadati</taxon>
        <taxon>Pseudomonadota</taxon>
        <taxon>Betaproteobacteria</taxon>
        <taxon>Burkholderiales</taxon>
        <taxon>Sphaerotilaceae</taxon>
        <taxon>Roseateles</taxon>
    </lineage>
</organism>
<keyword evidence="2" id="KW-1185">Reference proteome</keyword>
<evidence type="ECO:0000313" key="2">
    <source>
        <dbReference type="Proteomes" id="UP001606302"/>
    </source>
</evidence>
<dbReference type="RefSeq" id="WP_394512227.1">
    <property type="nucleotide sequence ID" value="NZ_JBIGHX010000006.1"/>
</dbReference>
<dbReference type="Proteomes" id="UP001606302">
    <property type="component" value="Unassembled WGS sequence"/>
</dbReference>
<dbReference type="EMBL" id="JBIGHX010000006">
    <property type="protein sequence ID" value="MFG6463285.1"/>
    <property type="molecule type" value="Genomic_DNA"/>
</dbReference>